<dbReference type="NCBIfam" id="NF001126">
    <property type="entry name" value="PRK00139.1-4"/>
    <property type="match status" value="1"/>
</dbReference>
<keyword evidence="2" id="KW-0547">Nucleotide-binding</keyword>
<comment type="PTM">
    <text evidence="2">Carboxylation is probably crucial for Mg(2+) binding and, consequently, for the gamma-phosphate positioning of ATP.</text>
</comment>
<feature type="short sequence motif" description="Meso-diaminopimelate recognition motif" evidence="2">
    <location>
        <begin position="432"/>
        <end position="435"/>
    </location>
</feature>
<dbReference type="Gene3D" id="3.40.1390.10">
    <property type="entry name" value="MurE/MurF, N-terminal domain"/>
    <property type="match status" value="1"/>
</dbReference>
<evidence type="ECO:0000313" key="7">
    <source>
        <dbReference type="Proteomes" id="UP000198640"/>
    </source>
</evidence>
<organism evidence="6 7">
    <name type="scientific">Nitrosomonas halophila</name>
    <dbReference type="NCBI Taxonomy" id="44576"/>
    <lineage>
        <taxon>Bacteria</taxon>
        <taxon>Pseudomonadati</taxon>
        <taxon>Pseudomonadota</taxon>
        <taxon>Betaproteobacteria</taxon>
        <taxon>Nitrosomonadales</taxon>
        <taxon>Nitrosomonadaceae</taxon>
        <taxon>Nitrosomonas</taxon>
    </lineage>
</organism>
<dbReference type="GO" id="GO:0000287">
    <property type="term" value="F:magnesium ion binding"/>
    <property type="evidence" value="ECO:0007669"/>
    <property type="project" value="UniProtKB-UniRule"/>
</dbReference>
<feature type="binding site" evidence="2">
    <location>
        <position position="408"/>
    </location>
    <ligand>
        <name>meso-2,6-diaminopimelate</name>
        <dbReference type="ChEBI" id="CHEBI:57791"/>
    </ligand>
</feature>
<dbReference type="EMBL" id="FNOY01000045">
    <property type="protein sequence ID" value="SDY59312.1"/>
    <property type="molecule type" value="Genomic_DNA"/>
</dbReference>
<feature type="binding site" evidence="2">
    <location>
        <position position="32"/>
    </location>
    <ligand>
        <name>UDP-N-acetyl-alpha-D-muramoyl-L-alanyl-D-glutamate</name>
        <dbReference type="ChEBI" id="CHEBI:83900"/>
    </ligand>
</feature>
<accession>A0A1H3L4F1</accession>
<comment type="caution">
    <text evidence="2">Lacks conserved residue(s) required for the propagation of feature annotation.</text>
</comment>
<dbReference type="Gene3D" id="3.40.1190.10">
    <property type="entry name" value="Mur-like, catalytic domain"/>
    <property type="match status" value="1"/>
</dbReference>
<dbReference type="STRING" id="44576.SAMN05421881_104515"/>
<protein>
    <recommendedName>
        <fullName evidence="2">UDP-N-acetylmuramoyl-L-alanyl-D-glutamate--2,6-diaminopimelate ligase</fullName>
        <ecNumber evidence="2">6.3.2.13</ecNumber>
    </recommendedName>
    <alternativeName>
        <fullName evidence="2">Meso-A2pm-adding enzyme</fullName>
    </alternativeName>
    <alternativeName>
        <fullName evidence="2">Meso-diaminopimelate-adding enzyme</fullName>
    </alternativeName>
    <alternativeName>
        <fullName evidence="2">UDP-MurNAc-L-Ala-D-Glu:meso-diaminopimelate ligase</fullName>
    </alternativeName>
    <alternativeName>
        <fullName evidence="2">UDP-MurNAc-tripeptide synthetase</fullName>
    </alternativeName>
    <alternativeName>
        <fullName evidence="2">UDP-N-acetylmuramyl-tripeptide synthetase</fullName>
    </alternativeName>
</protein>
<feature type="binding site" evidence="2">
    <location>
        <begin position="157"/>
        <end position="158"/>
    </location>
    <ligand>
        <name>UDP-N-acetyl-alpha-D-muramoyl-L-alanyl-D-glutamate</name>
        <dbReference type="ChEBI" id="CHEBI:83900"/>
    </ligand>
</feature>
<feature type="binding site" evidence="2">
    <location>
        <position position="190"/>
    </location>
    <ligand>
        <name>UDP-N-acetyl-alpha-D-muramoyl-L-alanyl-D-glutamate</name>
        <dbReference type="ChEBI" id="CHEBI:83900"/>
    </ligand>
</feature>
<evidence type="ECO:0000259" key="5">
    <source>
        <dbReference type="Pfam" id="PF08245"/>
    </source>
</evidence>
<dbReference type="InterPro" id="IPR036565">
    <property type="entry name" value="Mur-like_cat_sf"/>
</dbReference>
<evidence type="ECO:0000256" key="2">
    <source>
        <dbReference type="HAMAP-Rule" id="MF_00208"/>
    </source>
</evidence>
<dbReference type="GO" id="GO:0071555">
    <property type="term" value="P:cell wall organization"/>
    <property type="evidence" value="ECO:0007669"/>
    <property type="project" value="UniProtKB-KW"/>
</dbReference>
<reference evidence="6 7" key="1">
    <citation type="submission" date="2016-10" db="EMBL/GenBank/DDBJ databases">
        <authorList>
            <person name="de Groot N.N."/>
        </authorList>
    </citation>
    <scope>NUCLEOTIDE SEQUENCE [LARGE SCALE GENOMIC DNA]</scope>
    <source>
        <strain evidence="6 7">Nm1</strain>
    </source>
</reference>
<dbReference type="SUPFAM" id="SSF53623">
    <property type="entry name" value="MurD-like peptide ligases, catalytic domain"/>
    <property type="match status" value="1"/>
</dbReference>
<feature type="binding site" evidence="2">
    <location>
        <position position="184"/>
    </location>
    <ligand>
        <name>UDP-N-acetyl-alpha-D-muramoyl-L-alanyl-D-glutamate</name>
        <dbReference type="ChEBI" id="CHEBI:83900"/>
    </ligand>
</feature>
<dbReference type="Proteomes" id="UP000198640">
    <property type="component" value="Unassembled WGS sequence"/>
</dbReference>
<dbReference type="PANTHER" id="PTHR23135">
    <property type="entry name" value="MUR LIGASE FAMILY MEMBER"/>
    <property type="match status" value="1"/>
</dbReference>
<dbReference type="InterPro" id="IPR004101">
    <property type="entry name" value="Mur_ligase_C"/>
</dbReference>
<keyword evidence="2 3" id="KW-0132">Cell division</keyword>
<dbReference type="GO" id="GO:0008360">
    <property type="term" value="P:regulation of cell shape"/>
    <property type="evidence" value="ECO:0007669"/>
    <property type="project" value="UniProtKB-KW"/>
</dbReference>
<dbReference type="Pfam" id="PF08245">
    <property type="entry name" value="Mur_ligase_M"/>
    <property type="match status" value="1"/>
</dbReference>
<dbReference type="EC" id="6.3.2.13" evidence="2"/>
<dbReference type="InterPro" id="IPR036615">
    <property type="entry name" value="Mur_ligase_C_dom_sf"/>
</dbReference>
<dbReference type="Gene3D" id="3.90.190.20">
    <property type="entry name" value="Mur ligase, C-terminal domain"/>
    <property type="match status" value="1"/>
</dbReference>
<keyword evidence="2 3" id="KW-0131">Cell cycle</keyword>
<keyword evidence="2 3" id="KW-0133">Cell shape</keyword>
<sequence length="520" mass="56636">MNVTSSSKSTENFAACLRDQLGITVRRLVADSRELLPGDTFVAYAGERYDARQDIPRAIALGVNAVIWEKQGYAWNPAWQLPNLAVTGLRHKAGQLASQIYGHPSRQLWLVGITGTNGKTSCSHWYAQAMAALGKKTAIIGTLGHGFPDALSHSAHTTPDAIQLQQLLAAYWQQDAQSIAMEVSSHGLAQGRVIGSEFSVAVLTNLSRDHLDYHGSMDAYAATKAKLFFWHGLKRAVLNLDEVLGVELSRQLAGSHLPLIGYGFQQPCQDRWTTKNQQILYGSHLQVTAHNITFDVEYCGQRTRLQSHVTGRFNAYNLLAVLATLLASDIALADAVAALQTVRPIAGRMEKLGGGSQPTVIVDYAHTPHALCEVLTGLREMLNGPRTGRATRHKHSKLICVIGCGGDRDRGKRPLIGEIVSRLADEVIITSDNPRNEPPHDIIRDIMKGVHGGCCTIEADRAAAIYRAIHSAHPGDVVLIAGKGAEAHQEIAGKKYPFDDRKVVRQVLHDLANLNLQVQG</sequence>
<dbReference type="HAMAP" id="MF_00208">
    <property type="entry name" value="MurE"/>
    <property type="match status" value="1"/>
</dbReference>
<dbReference type="AlphaFoldDB" id="A0A1H3L4F1"/>
<dbReference type="InterPro" id="IPR005761">
    <property type="entry name" value="UDP-N-AcMur-Glu-dNH2Pim_ligase"/>
</dbReference>
<dbReference type="InterPro" id="IPR013221">
    <property type="entry name" value="Mur_ligase_cen"/>
</dbReference>
<dbReference type="Pfam" id="PF02875">
    <property type="entry name" value="Mur_ligase_C"/>
    <property type="match status" value="1"/>
</dbReference>
<dbReference type="SUPFAM" id="SSF53244">
    <property type="entry name" value="MurD-like peptide ligases, peptide-binding domain"/>
    <property type="match status" value="1"/>
</dbReference>
<dbReference type="UniPathway" id="UPA00219"/>
<comment type="catalytic activity">
    <reaction evidence="2">
        <text>UDP-N-acetyl-alpha-D-muramoyl-L-alanyl-D-glutamate + meso-2,6-diaminopimelate + ATP = UDP-N-acetyl-alpha-D-muramoyl-L-alanyl-gamma-D-glutamyl-meso-2,6-diaminopimelate + ADP + phosphate + H(+)</text>
        <dbReference type="Rhea" id="RHEA:23676"/>
        <dbReference type="ChEBI" id="CHEBI:15378"/>
        <dbReference type="ChEBI" id="CHEBI:30616"/>
        <dbReference type="ChEBI" id="CHEBI:43474"/>
        <dbReference type="ChEBI" id="CHEBI:57791"/>
        <dbReference type="ChEBI" id="CHEBI:83900"/>
        <dbReference type="ChEBI" id="CHEBI:83905"/>
        <dbReference type="ChEBI" id="CHEBI:456216"/>
        <dbReference type="EC" id="6.3.2.13"/>
    </reaction>
</comment>
<keyword evidence="2 3" id="KW-0573">Peptidoglycan synthesis</keyword>
<evidence type="ECO:0000256" key="3">
    <source>
        <dbReference type="RuleBase" id="RU004135"/>
    </source>
</evidence>
<dbReference type="GO" id="GO:0008765">
    <property type="term" value="F:UDP-N-acetylmuramoylalanyl-D-glutamate-2,6-diaminopimelate ligase activity"/>
    <property type="evidence" value="ECO:0007669"/>
    <property type="project" value="UniProtKB-UniRule"/>
</dbReference>
<feature type="domain" description="Mur ligase central" evidence="5">
    <location>
        <begin position="113"/>
        <end position="324"/>
    </location>
</feature>
<dbReference type="GO" id="GO:0005524">
    <property type="term" value="F:ATP binding"/>
    <property type="evidence" value="ECO:0007669"/>
    <property type="project" value="UniProtKB-UniRule"/>
</dbReference>
<comment type="pathway">
    <text evidence="2 3">Cell wall biogenesis; peptidoglycan biosynthesis.</text>
</comment>
<comment type="similarity">
    <text evidence="1 2">Belongs to the MurCDEF family. MurE subfamily.</text>
</comment>
<evidence type="ECO:0000256" key="1">
    <source>
        <dbReference type="ARBA" id="ARBA00005898"/>
    </source>
</evidence>
<dbReference type="NCBIfam" id="TIGR01085">
    <property type="entry name" value="murE"/>
    <property type="match status" value="1"/>
</dbReference>
<feature type="binding site" evidence="2">
    <location>
        <position position="482"/>
    </location>
    <ligand>
        <name>meso-2,6-diaminopimelate</name>
        <dbReference type="ChEBI" id="CHEBI:57791"/>
    </ligand>
</feature>
<feature type="binding site" evidence="2">
    <location>
        <begin position="115"/>
        <end position="121"/>
    </location>
    <ligand>
        <name>ATP</name>
        <dbReference type="ChEBI" id="CHEBI:30616"/>
    </ligand>
</feature>
<dbReference type="PANTHER" id="PTHR23135:SF4">
    <property type="entry name" value="UDP-N-ACETYLMURAMOYL-L-ALANYL-D-GLUTAMATE--2,6-DIAMINOPIMELATE LIGASE MURE HOMOLOG, CHLOROPLASTIC"/>
    <property type="match status" value="1"/>
</dbReference>
<evidence type="ECO:0000259" key="4">
    <source>
        <dbReference type="Pfam" id="PF02875"/>
    </source>
</evidence>
<feature type="binding site" evidence="2">
    <location>
        <begin position="432"/>
        <end position="435"/>
    </location>
    <ligand>
        <name>meso-2,6-diaminopimelate</name>
        <dbReference type="ChEBI" id="CHEBI:57791"/>
    </ligand>
</feature>
<dbReference type="GO" id="GO:0009252">
    <property type="term" value="P:peptidoglycan biosynthetic process"/>
    <property type="evidence" value="ECO:0007669"/>
    <property type="project" value="UniProtKB-UniRule"/>
</dbReference>
<comment type="cofactor">
    <cofactor evidence="2">
        <name>Mg(2+)</name>
        <dbReference type="ChEBI" id="CHEBI:18420"/>
    </cofactor>
</comment>
<keyword evidence="2" id="KW-0067">ATP-binding</keyword>
<comment type="subcellular location">
    <subcellularLocation>
        <location evidence="2 3">Cytoplasm</location>
    </subcellularLocation>
</comment>
<feature type="binding site" evidence="2">
    <location>
        <position position="486"/>
    </location>
    <ligand>
        <name>meso-2,6-diaminopimelate</name>
        <dbReference type="ChEBI" id="CHEBI:57791"/>
    </ligand>
</feature>
<dbReference type="OrthoDB" id="9800958at2"/>
<proteinExistence type="inferred from homology"/>
<feature type="domain" description="Mur ligase C-terminal" evidence="4">
    <location>
        <begin position="347"/>
        <end position="484"/>
    </location>
</feature>
<keyword evidence="2" id="KW-0460">Magnesium</keyword>
<feature type="modified residue" description="N6-carboxylysine" evidence="2">
    <location>
        <position position="224"/>
    </location>
</feature>
<keyword evidence="2 6" id="KW-0436">Ligase</keyword>
<comment type="function">
    <text evidence="2">Catalyzes the addition of meso-diaminopimelic acid to the nucleotide precursor UDP-N-acetylmuramoyl-L-alanyl-D-glutamate (UMAG) in the biosynthesis of bacterial cell-wall peptidoglycan.</text>
</comment>
<name>A0A1H3L4F1_9PROT</name>
<dbReference type="GO" id="GO:0051301">
    <property type="term" value="P:cell division"/>
    <property type="evidence" value="ECO:0007669"/>
    <property type="project" value="UniProtKB-KW"/>
</dbReference>
<dbReference type="InterPro" id="IPR035911">
    <property type="entry name" value="MurE/MurF_N"/>
</dbReference>
<gene>
    <name evidence="2" type="primary">murE</name>
    <name evidence="6" type="ORF">SAMN05421881_104515</name>
</gene>
<feature type="binding site" evidence="2">
    <location>
        <position position="192"/>
    </location>
    <ligand>
        <name>UDP-N-acetyl-alpha-D-muramoyl-L-alanyl-D-glutamate</name>
        <dbReference type="ChEBI" id="CHEBI:83900"/>
    </ligand>
</feature>
<evidence type="ECO:0000313" key="6">
    <source>
        <dbReference type="EMBL" id="SDY59312.1"/>
    </source>
</evidence>
<dbReference type="SUPFAM" id="SSF63418">
    <property type="entry name" value="MurE/MurF N-terminal domain"/>
    <property type="match status" value="1"/>
</dbReference>
<keyword evidence="2 3" id="KW-0961">Cell wall biogenesis/degradation</keyword>
<keyword evidence="7" id="KW-1185">Reference proteome</keyword>
<keyword evidence="2" id="KW-0963">Cytoplasm</keyword>
<dbReference type="GO" id="GO:0005737">
    <property type="term" value="C:cytoplasm"/>
    <property type="evidence" value="ECO:0007669"/>
    <property type="project" value="UniProtKB-SubCell"/>
</dbReference>